<protein>
    <recommendedName>
        <fullName evidence="3">Lipoprotein</fullName>
    </recommendedName>
</protein>
<dbReference type="OrthoDB" id="653743at2"/>
<name>A0A327Q695_9BACT</name>
<keyword evidence="2" id="KW-1185">Reference proteome</keyword>
<proteinExistence type="predicted"/>
<evidence type="ECO:0000313" key="2">
    <source>
        <dbReference type="Proteomes" id="UP000249547"/>
    </source>
</evidence>
<reference evidence="1 2" key="1">
    <citation type="submission" date="2018-06" db="EMBL/GenBank/DDBJ databases">
        <title>Genomic Encyclopedia of Archaeal and Bacterial Type Strains, Phase II (KMG-II): from individual species to whole genera.</title>
        <authorList>
            <person name="Goeker M."/>
        </authorList>
    </citation>
    <scope>NUCLEOTIDE SEQUENCE [LARGE SCALE GENOMIC DNA]</scope>
    <source>
        <strain evidence="1 2">DSM 23857</strain>
    </source>
</reference>
<organism evidence="1 2">
    <name type="scientific">Chitinophaga skermanii</name>
    <dbReference type="NCBI Taxonomy" id="331697"/>
    <lineage>
        <taxon>Bacteria</taxon>
        <taxon>Pseudomonadati</taxon>
        <taxon>Bacteroidota</taxon>
        <taxon>Chitinophagia</taxon>
        <taxon>Chitinophagales</taxon>
        <taxon>Chitinophagaceae</taxon>
        <taxon>Chitinophaga</taxon>
    </lineage>
</organism>
<gene>
    <name evidence="1" type="ORF">LX64_04537</name>
</gene>
<dbReference type="Proteomes" id="UP000249547">
    <property type="component" value="Unassembled WGS sequence"/>
</dbReference>
<dbReference type="AlphaFoldDB" id="A0A327Q695"/>
<sequence>MQRILWLILIFGVLASCKSKQQTSKTDEDAPLTFPEFRKLFAEGALPYRLASDAMATKLADSTALKTKVVKQFQIDSLLKDDVGEKVKYFPVAYFKEAPIDYFIVQTQGKATKAFLLLFDKKGNYINKMMVGQVATGKPTIDFSLDKKLNLKVNTSELMPGAKTPATKEEYFDVSQTGAFTLVLTNSSAPTGPGQYYNPIDTLSHKHKLSGNYTSGENSIISIRDGESPKDFLFFIHISKDKGACVAEIDGTGRFTSATTGQFRDKNSACVIEFTFTNNKVAISESSCGAYRGIQCSFEGTYTKKKEVKKATKK</sequence>
<dbReference type="PROSITE" id="PS51257">
    <property type="entry name" value="PROKAR_LIPOPROTEIN"/>
    <property type="match status" value="1"/>
</dbReference>
<evidence type="ECO:0008006" key="3">
    <source>
        <dbReference type="Google" id="ProtNLM"/>
    </source>
</evidence>
<dbReference type="RefSeq" id="WP_111599926.1">
    <property type="nucleotide sequence ID" value="NZ_QLLL01000010.1"/>
</dbReference>
<accession>A0A327Q695</accession>
<evidence type="ECO:0000313" key="1">
    <source>
        <dbReference type="EMBL" id="RAI99403.1"/>
    </source>
</evidence>
<comment type="caution">
    <text evidence="1">The sequence shown here is derived from an EMBL/GenBank/DDBJ whole genome shotgun (WGS) entry which is preliminary data.</text>
</comment>
<dbReference type="EMBL" id="QLLL01000010">
    <property type="protein sequence ID" value="RAI99403.1"/>
    <property type="molecule type" value="Genomic_DNA"/>
</dbReference>